<evidence type="ECO:0000256" key="6">
    <source>
        <dbReference type="SAM" id="SignalP"/>
    </source>
</evidence>
<dbReference type="InterPro" id="IPR019734">
    <property type="entry name" value="TPR_rpt"/>
</dbReference>
<dbReference type="InterPro" id="IPR017853">
    <property type="entry name" value="GH"/>
</dbReference>
<feature type="active site" description="Proton donor" evidence="5">
    <location>
        <position position="238"/>
    </location>
</feature>
<evidence type="ECO:0000256" key="2">
    <source>
        <dbReference type="ARBA" id="ARBA00022801"/>
    </source>
</evidence>
<evidence type="ECO:0000256" key="5">
    <source>
        <dbReference type="PROSITE-ProRule" id="PRU01100"/>
    </source>
</evidence>
<proteinExistence type="inferred from homology"/>
<feature type="domain" description="GH26" evidence="7">
    <location>
        <begin position="96"/>
        <end position="418"/>
    </location>
</feature>
<dbReference type="PROSITE" id="PS50005">
    <property type="entry name" value="TPR"/>
    <property type="match status" value="1"/>
</dbReference>
<dbReference type="InterPro" id="IPR022790">
    <property type="entry name" value="GH26_dom"/>
</dbReference>
<dbReference type="InterPro" id="IPR011990">
    <property type="entry name" value="TPR-like_helical_dom_sf"/>
</dbReference>
<evidence type="ECO:0000313" key="9">
    <source>
        <dbReference type="Proteomes" id="UP001595803"/>
    </source>
</evidence>
<evidence type="ECO:0000256" key="1">
    <source>
        <dbReference type="ARBA" id="ARBA00007754"/>
    </source>
</evidence>
<keyword evidence="3 5" id="KW-0326">Glycosidase</keyword>
<feature type="repeat" description="TPR" evidence="4">
    <location>
        <begin position="26"/>
        <end position="59"/>
    </location>
</feature>
<dbReference type="Gene3D" id="1.25.40.10">
    <property type="entry name" value="Tetratricopeptide repeat domain"/>
    <property type="match status" value="1"/>
</dbReference>
<feature type="chain" id="PRO_5046398611" description="GH26 domain-containing protein" evidence="6">
    <location>
        <begin position="21"/>
        <end position="522"/>
    </location>
</feature>
<sequence length="522" mass="56598">MKSLRSGLLAVGLLLPLALAATPRSADQWYAAGQTQLRAGQLQAAAAAFLQAATLNPSAANWRALADTRVRLDDFAGATQAYDRAIQGYRSRGDSVTARALETLAAPYRQDAALYVLNAASTPAPACQPTPAKFEPATGVYLGAYVDEQGIGRDGRLLVPQQLGTPLAVYFRYFTLKPGVGEVFPHRLAQAVKAAGGALHIALEPGIPLRQVTEASVLPFARAAAASGVPIFLRFAGEFNDSANEWSRDPALYRTKFRLVHDVMARTAPNVAMVWMMMPSRLEVLDSYYPGPDAVDWVGLSLYSVPFQNGDRTQPGLRVNPLDVLDPIYRKYACTHPIQVSEYASAHRSGAAPGVDYTAFAAQKLRELYWGAALKYPRVKNINWLNIDMQTSAFVQPRAPQRRNDYSLPGVPAKVAAFRDLLGMQTFRTAFGTGTVHVPQPFPTRVQLREAVQGAVWLRTFEPPTRVTVTLDGRAVPVGGALPYRFTLPADLPPGRHTLTVTASGSGGKTLVSRVQTFDVQP</sequence>
<keyword evidence="4" id="KW-0802">TPR repeat</keyword>
<dbReference type="PROSITE" id="PS51764">
    <property type="entry name" value="GH26"/>
    <property type="match status" value="1"/>
</dbReference>
<dbReference type="SUPFAM" id="SSF51445">
    <property type="entry name" value="(Trans)glycosidases"/>
    <property type="match status" value="1"/>
</dbReference>
<feature type="signal peptide" evidence="6">
    <location>
        <begin position="1"/>
        <end position="20"/>
    </location>
</feature>
<dbReference type="EMBL" id="JBHRZG010000013">
    <property type="protein sequence ID" value="MFC3833784.1"/>
    <property type="molecule type" value="Genomic_DNA"/>
</dbReference>
<dbReference type="SUPFAM" id="SSF48452">
    <property type="entry name" value="TPR-like"/>
    <property type="match status" value="1"/>
</dbReference>
<dbReference type="Gene3D" id="3.20.20.80">
    <property type="entry name" value="Glycosidases"/>
    <property type="match status" value="1"/>
</dbReference>
<protein>
    <recommendedName>
        <fullName evidence="7">GH26 domain-containing protein</fullName>
    </recommendedName>
</protein>
<accession>A0ABV7ZCH1</accession>
<keyword evidence="6" id="KW-0732">Signal</keyword>
<evidence type="ECO:0000259" key="7">
    <source>
        <dbReference type="PROSITE" id="PS51764"/>
    </source>
</evidence>
<evidence type="ECO:0000256" key="3">
    <source>
        <dbReference type="ARBA" id="ARBA00023295"/>
    </source>
</evidence>
<dbReference type="Proteomes" id="UP001595803">
    <property type="component" value="Unassembled WGS sequence"/>
</dbReference>
<evidence type="ECO:0000313" key="8">
    <source>
        <dbReference type="EMBL" id="MFC3833784.1"/>
    </source>
</evidence>
<dbReference type="PANTHER" id="PTHR40079:SF4">
    <property type="entry name" value="GH26 DOMAIN-CONTAINING PROTEIN-RELATED"/>
    <property type="match status" value="1"/>
</dbReference>
<gene>
    <name evidence="8" type="ORF">ACFOSB_13030</name>
</gene>
<dbReference type="InterPro" id="IPR000805">
    <property type="entry name" value="Glyco_hydro_26"/>
</dbReference>
<evidence type="ECO:0000256" key="4">
    <source>
        <dbReference type="PROSITE-ProRule" id="PRU00339"/>
    </source>
</evidence>
<reference evidence="9" key="1">
    <citation type="journal article" date="2019" name="Int. J. Syst. Evol. Microbiol.">
        <title>The Global Catalogue of Microorganisms (GCM) 10K type strain sequencing project: providing services to taxonomists for standard genome sequencing and annotation.</title>
        <authorList>
            <consortium name="The Broad Institute Genomics Platform"/>
            <consortium name="The Broad Institute Genome Sequencing Center for Infectious Disease"/>
            <person name="Wu L."/>
            <person name="Ma J."/>
        </authorList>
    </citation>
    <scope>NUCLEOTIDE SEQUENCE [LARGE SCALE GENOMIC DNA]</scope>
    <source>
        <strain evidence="9">CCTCC AB 2017081</strain>
    </source>
</reference>
<dbReference type="PANTHER" id="PTHR40079">
    <property type="entry name" value="MANNAN ENDO-1,4-BETA-MANNOSIDASE E-RELATED"/>
    <property type="match status" value="1"/>
</dbReference>
<comment type="similarity">
    <text evidence="1 5">Belongs to the glycosyl hydrolase 26 family.</text>
</comment>
<organism evidence="8 9">
    <name type="scientific">Deinococcus rufus</name>
    <dbReference type="NCBI Taxonomy" id="2136097"/>
    <lineage>
        <taxon>Bacteria</taxon>
        <taxon>Thermotogati</taxon>
        <taxon>Deinococcota</taxon>
        <taxon>Deinococci</taxon>
        <taxon>Deinococcales</taxon>
        <taxon>Deinococcaceae</taxon>
        <taxon>Deinococcus</taxon>
    </lineage>
</organism>
<feature type="active site" description="Nucleophile" evidence="5">
    <location>
        <position position="342"/>
    </location>
</feature>
<keyword evidence="9" id="KW-1185">Reference proteome</keyword>
<dbReference type="RefSeq" id="WP_322473530.1">
    <property type="nucleotide sequence ID" value="NZ_JBHRZG010000013.1"/>
</dbReference>
<keyword evidence="2 5" id="KW-0378">Hydrolase</keyword>
<name>A0ABV7ZCH1_9DEIO</name>
<comment type="caution">
    <text evidence="8">The sequence shown here is derived from an EMBL/GenBank/DDBJ whole genome shotgun (WGS) entry which is preliminary data.</text>
</comment>